<comment type="caution">
    <text evidence="2">The sequence shown here is derived from an EMBL/GenBank/DDBJ whole genome shotgun (WGS) entry which is preliminary data.</text>
</comment>
<reference evidence="3" key="1">
    <citation type="submission" date="2017-05" db="EMBL/GenBank/DDBJ databases">
        <authorList>
            <person name="Sharma S."/>
            <person name="Sidhu C."/>
            <person name="Pinnaka A.K."/>
        </authorList>
    </citation>
    <scope>NUCLEOTIDE SEQUENCE [LARGE SCALE GENOMIC DNA]</scope>
    <source>
        <strain evidence="3">AK93</strain>
    </source>
</reference>
<organism evidence="2 3">
    <name type="scientific">Alkalilimnicola ehrlichii</name>
    <dbReference type="NCBI Taxonomy" id="351052"/>
    <lineage>
        <taxon>Bacteria</taxon>
        <taxon>Pseudomonadati</taxon>
        <taxon>Pseudomonadota</taxon>
        <taxon>Gammaproteobacteria</taxon>
        <taxon>Chromatiales</taxon>
        <taxon>Ectothiorhodospiraceae</taxon>
        <taxon>Alkalilimnicola</taxon>
    </lineage>
</organism>
<protein>
    <submittedName>
        <fullName evidence="2">Uncharacterized protein</fullName>
    </submittedName>
</protein>
<evidence type="ECO:0000313" key="2">
    <source>
        <dbReference type="EMBL" id="RFA37354.1"/>
    </source>
</evidence>
<evidence type="ECO:0000256" key="1">
    <source>
        <dbReference type="SAM" id="MobiDB-lite"/>
    </source>
</evidence>
<evidence type="ECO:0000313" key="3">
    <source>
        <dbReference type="Proteomes" id="UP000256763"/>
    </source>
</evidence>
<proteinExistence type="predicted"/>
<feature type="region of interest" description="Disordered" evidence="1">
    <location>
        <begin position="195"/>
        <end position="224"/>
    </location>
</feature>
<name>A0A3E0WWH8_9GAMM</name>
<dbReference type="RefSeq" id="WP_116301688.1">
    <property type="nucleotide sequence ID" value="NZ_NFZV01000006.1"/>
</dbReference>
<keyword evidence="3" id="KW-1185">Reference proteome</keyword>
<feature type="region of interest" description="Disordered" evidence="1">
    <location>
        <begin position="1"/>
        <end position="52"/>
    </location>
</feature>
<dbReference type="EMBL" id="NFZW01000007">
    <property type="protein sequence ID" value="RFA37354.1"/>
    <property type="molecule type" value="Genomic_DNA"/>
</dbReference>
<gene>
    <name evidence="2" type="ORF">CAL65_08580</name>
</gene>
<accession>A0A3E0WWH8</accession>
<sequence>MIINRSFPNPPSMTLTHNANRAVGADKAAGASQPTTPPSDAKAKAQQALSEALEKARNSAKAVEAFADMFSESRKDSARQRIDEIRETIRILKQFIMLFGGKPPKGLLKQLQQLARDLNNASSELKESGTSNAGVSGSFIYSEEGTGPFMTQAVPTGEESTMDAESQGDQSAQALVAQAESELASLQVELRAVEEQKADTNSGSDDGQAHLVFSPPMSNGGDAQRRTDAELIAKALQELKELVDLVKAGSRGKDPEADKQYDNIDKQLASAEKAVQALRMPSLAVAVPTGISVRV</sequence>
<dbReference type="AlphaFoldDB" id="A0A3E0WWH8"/>
<dbReference type="Proteomes" id="UP000256763">
    <property type="component" value="Unassembled WGS sequence"/>
</dbReference>